<dbReference type="OrthoDB" id="3067977at2759"/>
<dbReference type="Gene3D" id="3.80.10.10">
    <property type="entry name" value="Ribonuclease Inhibitor"/>
    <property type="match status" value="1"/>
</dbReference>
<dbReference type="InterPro" id="IPR032675">
    <property type="entry name" value="LRR_dom_sf"/>
</dbReference>
<protein>
    <submittedName>
        <fullName evidence="2">Uncharacterized protein</fullName>
    </submittedName>
</protein>
<feature type="coiled-coil region" evidence="1">
    <location>
        <begin position="36"/>
        <end position="82"/>
    </location>
</feature>
<evidence type="ECO:0000313" key="3">
    <source>
        <dbReference type="Proteomes" id="UP000307440"/>
    </source>
</evidence>
<dbReference type="EMBL" id="ML210357">
    <property type="protein sequence ID" value="TFK19150.1"/>
    <property type="molecule type" value="Genomic_DNA"/>
</dbReference>
<sequence length="718" mass="81354">MGDPIVAAESITSETMAELEVENKAENELELGLEKVEVEKENKVDIEKEKELLEASFPRRRLLELKAEYEALEEEVERHLSLVGGSARPASFPESLLLKIFHLCLPESWEGRYMDVTVAPMQLMGVCRHWRRVVERETAFWTTIHLPEVRRFGDADTFKGLQAAMEARWVQGVDAWLARTHSRKLQVIIHVRPSETGQVLPGVLKRSKLWSDRRRWESLIIKCHEMKPPCKYHGVDEEEDEDSISSSELWTLLSGGAAELCGGLRTLDIEMDTSTYWNEKSDVYKFIHLASKNRLEQFSFRGRKGSRTIPGLLNGILASKPIAKKRLLTHLDLHIGDWYGNSTINCALKQILKGAPALVFLKLQPLDRRGKCVEGWVKPPNIKQIQHKKLRHLVLDTYFNVATKVFEGIDLPVLTSLDLVFSKVEWQDKEIRDKSAPPGVCLPNLHSLIPQFLARVASTLLSLNISLVDERCFTRDTQEQLSVITPNLRSLRLSHSTVGDPSLPMVGSGERDPHRAGKKEARYKWDPSSDQWSCVLGWPDWSDSIECNTMNGPELDRMSKSIQFANAIQSRKTASTIPADDFLKKLTPRLTSAANAIAKAEAKAEVKAGELEPKKPKVAPKNYKLRDTIPVPWEKLENFEWNVCHSDNFSDEAIVNFIEGRKRSRRCADIRGLSLRLCRLKELDVAQELKRLVGEGLSLQLDYAEDIQVPAAAIDSFP</sequence>
<gene>
    <name evidence="2" type="ORF">FA15DRAFT_709241</name>
</gene>
<evidence type="ECO:0000313" key="2">
    <source>
        <dbReference type="EMBL" id="TFK19150.1"/>
    </source>
</evidence>
<evidence type="ECO:0000256" key="1">
    <source>
        <dbReference type="SAM" id="Coils"/>
    </source>
</evidence>
<accession>A0A5C3KGD2</accession>
<name>A0A5C3KGD2_COPMA</name>
<dbReference type="Proteomes" id="UP000307440">
    <property type="component" value="Unassembled WGS sequence"/>
</dbReference>
<proteinExistence type="predicted"/>
<reference evidence="2 3" key="1">
    <citation type="journal article" date="2019" name="Nat. Ecol. Evol.">
        <title>Megaphylogeny resolves global patterns of mushroom evolution.</title>
        <authorList>
            <person name="Varga T."/>
            <person name="Krizsan K."/>
            <person name="Foldi C."/>
            <person name="Dima B."/>
            <person name="Sanchez-Garcia M."/>
            <person name="Sanchez-Ramirez S."/>
            <person name="Szollosi G.J."/>
            <person name="Szarkandi J.G."/>
            <person name="Papp V."/>
            <person name="Albert L."/>
            <person name="Andreopoulos W."/>
            <person name="Angelini C."/>
            <person name="Antonin V."/>
            <person name="Barry K.W."/>
            <person name="Bougher N.L."/>
            <person name="Buchanan P."/>
            <person name="Buyck B."/>
            <person name="Bense V."/>
            <person name="Catcheside P."/>
            <person name="Chovatia M."/>
            <person name="Cooper J."/>
            <person name="Damon W."/>
            <person name="Desjardin D."/>
            <person name="Finy P."/>
            <person name="Geml J."/>
            <person name="Haridas S."/>
            <person name="Hughes K."/>
            <person name="Justo A."/>
            <person name="Karasinski D."/>
            <person name="Kautmanova I."/>
            <person name="Kiss B."/>
            <person name="Kocsube S."/>
            <person name="Kotiranta H."/>
            <person name="LaButti K.M."/>
            <person name="Lechner B.E."/>
            <person name="Liimatainen K."/>
            <person name="Lipzen A."/>
            <person name="Lukacs Z."/>
            <person name="Mihaltcheva S."/>
            <person name="Morgado L.N."/>
            <person name="Niskanen T."/>
            <person name="Noordeloos M.E."/>
            <person name="Ohm R.A."/>
            <person name="Ortiz-Santana B."/>
            <person name="Ovrebo C."/>
            <person name="Racz N."/>
            <person name="Riley R."/>
            <person name="Savchenko A."/>
            <person name="Shiryaev A."/>
            <person name="Soop K."/>
            <person name="Spirin V."/>
            <person name="Szebenyi C."/>
            <person name="Tomsovsky M."/>
            <person name="Tulloss R.E."/>
            <person name="Uehling J."/>
            <person name="Grigoriev I.V."/>
            <person name="Vagvolgyi C."/>
            <person name="Papp T."/>
            <person name="Martin F.M."/>
            <person name="Miettinen O."/>
            <person name="Hibbett D.S."/>
            <person name="Nagy L.G."/>
        </authorList>
    </citation>
    <scope>NUCLEOTIDE SEQUENCE [LARGE SCALE GENOMIC DNA]</scope>
    <source>
        <strain evidence="2 3">CBS 121175</strain>
    </source>
</reference>
<keyword evidence="3" id="KW-1185">Reference proteome</keyword>
<keyword evidence="1" id="KW-0175">Coiled coil</keyword>
<organism evidence="2 3">
    <name type="scientific">Coprinopsis marcescibilis</name>
    <name type="common">Agaric fungus</name>
    <name type="synonym">Psathyrella marcescibilis</name>
    <dbReference type="NCBI Taxonomy" id="230819"/>
    <lineage>
        <taxon>Eukaryota</taxon>
        <taxon>Fungi</taxon>
        <taxon>Dikarya</taxon>
        <taxon>Basidiomycota</taxon>
        <taxon>Agaricomycotina</taxon>
        <taxon>Agaricomycetes</taxon>
        <taxon>Agaricomycetidae</taxon>
        <taxon>Agaricales</taxon>
        <taxon>Agaricineae</taxon>
        <taxon>Psathyrellaceae</taxon>
        <taxon>Coprinopsis</taxon>
    </lineage>
</organism>
<dbReference type="AlphaFoldDB" id="A0A5C3KGD2"/>